<dbReference type="EMBL" id="CP082781">
    <property type="protein sequence ID" value="UGS25820.1"/>
    <property type="molecule type" value="Genomic_DNA"/>
</dbReference>
<dbReference type="PROSITE" id="PS51186">
    <property type="entry name" value="GNAT"/>
    <property type="match status" value="1"/>
</dbReference>
<gene>
    <name evidence="5" type="ORF">K8F61_14335</name>
</gene>
<organism evidence="5 6">
    <name type="scientific">Microbacterium resistens</name>
    <dbReference type="NCBI Taxonomy" id="156977"/>
    <lineage>
        <taxon>Bacteria</taxon>
        <taxon>Bacillati</taxon>
        <taxon>Actinomycetota</taxon>
        <taxon>Actinomycetes</taxon>
        <taxon>Micrococcales</taxon>
        <taxon>Microbacteriaceae</taxon>
        <taxon>Microbacterium</taxon>
    </lineage>
</organism>
<reference evidence="5 6" key="1">
    <citation type="submission" date="2023-01" db="EMBL/GenBank/DDBJ databases">
        <title>Characterization of estradiol degrading bacteria Microbacterium sp. MZT7 and reveal degrading genes through genome analysis.</title>
        <authorList>
            <person name="Hao P."/>
            <person name="Gao Y."/>
        </authorList>
    </citation>
    <scope>NUCLEOTIDE SEQUENCE [LARGE SCALE GENOMIC DNA]</scope>
    <source>
        <strain evidence="5 6">MZT7</strain>
    </source>
</reference>
<dbReference type="Gene3D" id="3.40.630.30">
    <property type="match status" value="1"/>
</dbReference>
<accession>A0ABY3RS84</accession>
<dbReference type="Proteomes" id="UP001199642">
    <property type="component" value="Chromosome"/>
</dbReference>
<evidence type="ECO:0000313" key="5">
    <source>
        <dbReference type="EMBL" id="UGS25820.1"/>
    </source>
</evidence>
<keyword evidence="6" id="KW-1185">Reference proteome</keyword>
<dbReference type="RefSeq" id="WP_231819591.1">
    <property type="nucleotide sequence ID" value="NZ_CP082781.1"/>
</dbReference>
<dbReference type="PANTHER" id="PTHR43877">
    <property type="entry name" value="AMINOALKYLPHOSPHONATE N-ACETYLTRANSFERASE-RELATED-RELATED"/>
    <property type="match status" value="1"/>
</dbReference>
<sequence>MPTVDDSTRASSGRHVGILVDDGPVWRTSAAAIWSAATAHRDGSVSVPPASESRPIIDTALREPHSVLLNAVADGASLGFAILDGGVDAATVHYLAVAPEAWGRRVATRLLDAAAHLAQQRSHTCIDLWVYSDNTRAVEVYERNGWLPTGEVRVHPRSGRQEHRRRRMLSRPVGGA</sequence>
<evidence type="ECO:0000256" key="1">
    <source>
        <dbReference type="ARBA" id="ARBA00022679"/>
    </source>
</evidence>
<feature type="compositionally biased region" description="Basic residues" evidence="3">
    <location>
        <begin position="155"/>
        <end position="169"/>
    </location>
</feature>
<dbReference type="InterPro" id="IPR000182">
    <property type="entry name" value="GNAT_dom"/>
</dbReference>
<dbReference type="Pfam" id="PF00583">
    <property type="entry name" value="Acetyltransf_1"/>
    <property type="match status" value="1"/>
</dbReference>
<evidence type="ECO:0000256" key="2">
    <source>
        <dbReference type="ARBA" id="ARBA00023315"/>
    </source>
</evidence>
<evidence type="ECO:0000259" key="4">
    <source>
        <dbReference type="PROSITE" id="PS51186"/>
    </source>
</evidence>
<dbReference type="InterPro" id="IPR050832">
    <property type="entry name" value="Bact_Acetyltransf"/>
</dbReference>
<dbReference type="PANTHER" id="PTHR43877:SF2">
    <property type="entry name" value="AMINOALKYLPHOSPHONATE N-ACETYLTRANSFERASE-RELATED"/>
    <property type="match status" value="1"/>
</dbReference>
<dbReference type="InterPro" id="IPR016181">
    <property type="entry name" value="Acyl_CoA_acyltransferase"/>
</dbReference>
<feature type="region of interest" description="Disordered" evidence="3">
    <location>
        <begin position="155"/>
        <end position="176"/>
    </location>
</feature>
<name>A0ABY3RS84_9MICO</name>
<protein>
    <submittedName>
        <fullName evidence="5">GNAT family N-acetyltransferase</fullName>
    </submittedName>
</protein>
<dbReference type="SUPFAM" id="SSF55729">
    <property type="entry name" value="Acyl-CoA N-acyltransferases (Nat)"/>
    <property type="match status" value="1"/>
</dbReference>
<evidence type="ECO:0000256" key="3">
    <source>
        <dbReference type="SAM" id="MobiDB-lite"/>
    </source>
</evidence>
<keyword evidence="2" id="KW-0012">Acyltransferase</keyword>
<proteinExistence type="predicted"/>
<feature type="domain" description="N-acetyltransferase" evidence="4">
    <location>
        <begin position="31"/>
        <end position="167"/>
    </location>
</feature>
<keyword evidence="1" id="KW-0808">Transferase</keyword>
<evidence type="ECO:0000313" key="6">
    <source>
        <dbReference type="Proteomes" id="UP001199642"/>
    </source>
</evidence>
<dbReference type="CDD" id="cd04301">
    <property type="entry name" value="NAT_SF"/>
    <property type="match status" value="1"/>
</dbReference>